<accession>A0AB35M3Z0</accession>
<comment type="caution">
    <text evidence="1">The sequence shown here is derived from an EMBL/GenBank/DDBJ whole genome shotgun (WGS) entry which is preliminary data.</text>
</comment>
<dbReference type="Pfam" id="PF12261">
    <property type="entry name" value="T_hemolysin"/>
    <property type="match status" value="1"/>
</dbReference>
<evidence type="ECO:0000313" key="1">
    <source>
        <dbReference type="EMBL" id="MDM1719653.1"/>
    </source>
</evidence>
<dbReference type="EMBL" id="JACANG010000023">
    <property type="protein sequence ID" value="MDM1719653.1"/>
    <property type="molecule type" value="Genomic_DNA"/>
</dbReference>
<reference evidence="1" key="2">
    <citation type="journal article" date="2022" name="Sci. Total Environ.">
        <title>Prevalence, transmission, and molecular epidemiology of tet(X)-positive bacteria among humans, animals, and environmental niches in China: An epidemiological, and genomic-based study.</title>
        <authorList>
            <person name="Dong N."/>
            <person name="Zeng Y."/>
            <person name="Cai C."/>
            <person name="Sun C."/>
            <person name="Lu J."/>
            <person name="Liu C."/>
            <person name="Zhou H."/>
            <person name="Sun Q."/>
            <person name="Shu L."/>
            <person name="Wang H."/>
            <person name="Wang Y."/>
            <person name="Wang S."/>
            <person name="Wu C."/>
            <person name="Chan E.W."/>
            <person name="Chen G."/>
            <person name="Shen Z."/>
            <person name="Chen S."/>
            <person name="Zhang R."/>
        </authorList>
    </citation>
    <scope>NUCLEOTIDE SEQUENCE</scope>
    <source>
        <strain evidence="1">DF49-4</strain>
    </source>
</reference>
<name>A0AB35M3Z0_9GAMM</name>
<evidence type="ECO:0000313" key="2">
    <source>
        <dbReference type="Proteomes" id="UP001174419"/>
    </source>
</evidence>
<reference evidence="1" key="1">
    <citation type="submission" date="2020-06" db="EMBL/GenBank/DDBJ databases">
        <authorList>
            <person name="Dong N."/>
        </authorList>
    </citation>
    <scope>NUCLEOTIDE SEQUENCE</scope>
    <source>
        <strain evidence="1">DF49-4</strain>
    </source>
</reference>
<gene>
    <name evidence="1" type="ORF">HX110_11065</name>
</gene>
<organism evidence="1 2">
    <name type="scientific">Acinetobacter towneri</name>
    <dbReference type="NCBI Taxonomy" id="202956"/>
    <lineage>
        <taxon>Bacteria</taxon>
        <taxon>Pseudomonadati</taxon>
        <taxon>Pseudomonadota</taxon>
        <taxon>Gammaproteobacteria</taxon>
        <taxon>Moraxellales</taxon>
        <taxon>Moraxellaceae</taxon>
        <taxon>Acinetobacter</taxon>
    </lineage>
</organism>
<sequence>MIKFNFDAQSSSQTHFLDANFHQQKNKKQFNGYASVAQPYKPQTNPKQLNLEQPHLDVLHSYASVIQAHTTAQHLNVTTVTQDASKQRLALEHFIRDKYQKVHQASINTFLDTLFAGYVNHDMQVVIGMQPLGANQAFLEQYLGAPIETILTQLSQVPVTRAQIVEIGNLAAQDMSKAKLMVAFLVFHLSQNNVSWAVCTGTAAVRYVLQQMGLHFQVLEKANPEALGDAQHQWGSYYQQTPYVLAIDVAAALAVTQQQYCFYA</sequence>
<dbReference type="RefSeq" id="WP_180169472.1">
    <property type="nucleotide sequence ID" value="NZ_JACANG010000023.1"/>
</dbReference>
<proteinExistence type="predicted"/>
<dbReference type="Proteomes" id="UP001174419">
    <property type="component" value="Unassembled WGS sequence"/>
</dbReference>
<dbReference type="AlphaFoldDB" id="A0AB35M3Z0"/>
<dbReference type="InterPro" id="IPR022050">
    <property type="entry name" value="T_hemolysin"/>
</dbReference>
<protein>
    <submittedName>
        <fullName evidence="1">Thermostable hemolysin</fullName>
    </submittedName>
</protein>